<keyword evidence="2" id="KW-0808">Transferase</keyword>
<sequence>MDIDGRPVYQSRLDFGHLRKGVGLVQISDFSTAVFGNVSEPHNHDIQPQPFCAPEVLLKATWTYSADIWNLGTMLWELLADDILFDGLDSGSSTYSRAKHIAQIIRLLGLPPLQLLERADKGICSELFSSNGEFKFPGLIPSEEFNLSNLTPFLHGKDKSLFLAFVSKMLRWEPEEWATARELYDDPWLNFAP</sequence>
<dbReference type="Pfam" id="PF00069">
    <property type="entry name" value="Pkinase"/>
    <property type="match status" value="1"/>
</dbReference>
<dbReference type="GO" id="GO:0005524">
    <property type="term" value="F:ATP binding"/>
    <property type="evidence" value="ECO:0007669"/>
    <property type="project" value="UniProtKB-KW"/>
</dbReference>
<dbReference type="SUPFAM" id="SSF56112">
    <property type="entry name" value="Protein kinase-like (PK-like)"/>
    <property type="match status" value="1"/>
</dbReference>
<dbReference type="InterPro" id="IPR051175">
    <property type="entry name" value="CLK_kinases"/>
</dbReference>
<dbReference type="PROSITE" id="PS50011">
    <property type="entry name" value="PROTEIN_KINASE_DOM"/>
    <property type="match status" value="1"/>
</dbReference>
<dbReference type="GO" id="GO:0004674">
    <property type="term" value="F:protein serine/threonine kinase activity"/>
    <property type="evidence" value="ECO:0007669"/>
    <property type="project" value="UniProtKB-KW"/>
</dbReference>
<evidence type="ECO:0000259" key="6">
    <source>
        <dbReference type="PROSITE" id="PS50011"/>
    </source>
</evidence>
<feature type="domain" description="Protein kinase" evidence="6">
    <location>
        <begin position="1"/>
        <end position="189"/>
    </location>
</feature>
<organism evidence="7 8">
    <name type="scientific">Aspergillus turcosus</name>
    <dbReference type="NCBI Taxonomy" id="1245748"/>
    <lineage>
        <taxon>Eukaryota</taxon>
        <taxon>Fungi</taxon>
        <taxon>Dikarya</taxon>
        <taxon>Ascomycota</taxon>
        <taxon>Pezizomycotina</taxon>
        <taxon>Eurotiomycetes</taxon>
        <taxon>Eurotiomycetidae</taxon>
        <taxon>Eurotiales</taxon>
        <taxon>Aspergillaceae</taxon>
        <taxon>Aspergillus</taxon>
        <taxon>Aspergillus subgen. Fumigati</taxon>
    </lineage>
</organism>
<dbReference type="PANTHER" id="PTHR45646">
    <property type="entry name" value="SERINE/THREONINE-PROTEIN KINASE DOA-RELATED"/>
    <property type="match status" value="1"/>
</dbReference>
<gene>
    <name evidence="7" type="ORF">CFD26_101148</name>
</gene>
<evidence type="ECO:0000313" key="8">
    <source>
        <dbReference type="Proteomes" id="UP000215289"/>
    </source>
</evidence>
<dbReference type="PANTHER" id="PTHR45646:SF11">
    <property type="entry name" value="SERINE_THREONINE-PROTEIN KINASE DOA"/>
    <property type="match status" value="1"/>
</dbReference>
<proteinExistence type="predicted"/>
<keyword evidence="3" id="KW-0547">Nucleotide-binding</keyword>
<reference evidence="7 8" key="1">
    <citation type="submission" date="2018-08" db="EMBL/GenBank/DDBJ databases">
        <title>Draft genome sequences of two Aspergillus turcosus clinical strains isolated from bronchoalveolar lavage fluid: one azole-susceptible and the other azole-resistant.</title>
        <authorList>
            <person name="Parent-Michaud M."/>
            <person name="Dufresne P.J."/>
            <person name="Fournier E."/>
            <person name="Martineau C."/>
            <person name="Moreira S."/>
            <person name="Perkins V."/>
            <person name="De Repentigny L."/>
            <person name="Dufresne S.F."/>
        </authorList>
    </citation>
    <scope>NUCLEOTIDE SEQUENCE [LARGE SCALE GENOMIC DNA]</scope>
    <source>
        <strain evidence="7">HMR AF 1038</strain>
    </source>
</reference>
<keyword evidence="1" id="KW-0723">Serine/threonine-protein kinase</keyword>
<accession>A0A3R7IAC1</accession>
<dbReference type="InterPro" id="IPR000719">
    <property type="entry name" value="Prot_kinase_dom"/>
</dbReference>
<keyword evidence="4" id="KW-0418">Kinase</keyword>
<protein>
    <recommendedName>
        <fullName evidence="6">Protein kinase domain-containing protein</fullName>
    </recommendedName>
</protein>
<comment type="caution">
    <text evidence="7">The sequence shown here is derived from an EMBL/GenBank/DDBJ whole genome shotgun (WGS) entry which is preliminary data.</text>
</comment>
<dbReference type="OrthoDB" id="5979581at2759"/>
<dbReference type="GO" id="GO:0043484">
    <property type="term" value="P:regulation of RNA splicing"/>
    <property type="evidence" value="ECO:0007669"/>
    <property type="project" value="TreeGrafter"/>
</dbReference>
<dbReference type="Proteomes" id="UP000215289">
    <property type="component" value="Unassembled WGS sequence"/>
</dbReference>
<keyword evidence="5" id="KW-0067">ATP-binding</keyword>
<dbReference type="AlphaFoldDB" id="A0A3R7IAC1"/>
<dbReference type="STRING" id="1245748.A0A3R7IAC1"/>
<dbReference type="Gene3D" id="1.10.510.10">
    <property type="entry name" value="Transferase(Phosphotransferase) domain 1"/>
    <property type="match status" value="1"/>
</dbReference>
<name>A0A3R7IAC1_9EURO</name>
<evidence type="ECO:0000256" key="5">
    <source>
        <dbReference type="ARBA" id="ARBA00022840"/>
    </source>
</evidence>
<dbReference type="GO" id="GO:0005634">
    <property type="term" value="C:nucleus"/>
    <property type="evidence" value="ECO:0007669"/>
    <property type="project" value="TreeGrafter"/>
</dbReference>
<evidence type="ECO:0000256" key="4">
    <source>
        <dbReference type="ARBA" id="ARBA00022777"/>
    </source>
</evidence>
<evidence type="ECO:0000256" key="3">
    <source>
        <dbReference type="ARBA" id="ARBA00022741"/>
    </source>
</evidence>
<evidence type="ECO:0000256" key="1">
    <source>
        <dbReference type="ARBA" id="ARBA00022527"/>
    </source>
</evidence>
<keyword evidence="8" id="KW-1185">Reference proteome</keyword>
<evidence type="ECO:0000313" key="7">
    <source>
        <dbReference type="EMBL" id="RLL93488.1"/>
    </source>
</evidence>
<evidence type="ECO:0000256" key="2">
    <source>
        <dbReference type="ARBA" id="ARBA00022679"/>
    </source>
</evidence>
<dbReference type="InterPro" id="IPR011009">
    <property type="entry name" value="Kinase-like_dom_sf"/>
</dbReference>
<dbReference type="EMBL" id="NIDN02000304">
    <property type="protein sequence ID" value="RLL93488.1"/>
    <property type="molecule type" value="Genomic_DNA"/>
</dbReference>